<dbReference type="InterPro" id="IPR004896">
    <property type="entry name" value="PucC-rel"/>
</dbReference>
<dbReference type="InterPro" id="IPR026036">
    <property type="entry name" value="PucC"/>
</dbReference>
<keyword evidence="8" id="KW-1185">Reference proteome</keyword>
<keyword evidence="4 6" id="KW-1133">Transmembrane helix</keyword>
<dbReference type="InterPro" id="IPR036259">
    <property type="entry name" value="MFS_trans_sf"/>
</dbReference>
<feature type="transmembrane region" description="Helical" evidence="6">
    <location>
        <begin position="106"/>
        <end position="126"/>
    </location>
</feature>
<evidence type="ECO:0000256" key="1">
    <source>
        <dbReference type="ARBA" id="ARBA00004141"/>
    </source>
</evidence>
<organism evidence="7 8">
    <name type="scientific">Sphingomonas mollis</name>
    <dbReference type="NCBI Taxonomy" id="2795726"/>
    <lineage>
        <taxon>Bacteria</taxon>
        <taxon>Pseudomonadati</taxon>
        <taxon>Pseudomonadota</taxon>
        <taxon>Alphaproteobacteria</taxon>
        <taxon>Sphingomonadales</taxon>
        <taxon>Sphingomonadaceae</taxon>
        <taxon>Sphingomonas</taxon>
    </lineage>
</organism>
<feature type="transmembrane region" description="Helical" evidence="6">
    <location>
        <begin position="65"/>
        <end position="85"/>
    </location>
</feature>
<feature type="transmembrane region" description="Helical" evidence="6">
    <location>
        <begin position="392"/>
        <end position="414"/>
    </location>
</feature>
<dbReference type="Pfam" id="PF03209">
    <property type="entry name" value="PUCC"/>
    <property type="match status" value="1"/>
</dbReference>
<evidence type="ECO:0000256" key="6">
    <source>
        <dbReference type="SAM" id="Phobius"/>
    </source>
</evidence>
<accession>A0ABS0XTA5</accession>
<evidence type="ECO:0000256" key="3">
    <source>
        <dbReference type="ARBA" id="ARBA00022692"/>
    </source>
</evidence>
<keyword evidence="5 6" id="KW-0472">Membrane</keyword>
<evidence type="ECO:0000256" key="2">
    <source>
        <dbReference type="ARBA" id="ARBA00008412"/>
    </source>
</evidence>
<feature type="transmembrane region" description="Helical" evidence="6">
    <location>
        <begin position="261"/>
        <end position="277"/>
    </location>
</feature>
<dbReference type="PIRSF" id="PIRSF016565">
    <property type="entry name" value="PucC"/>
    <property type="match status" value="1"/>
</dbReference>
<sequence>MIRIATLRSGAFWNRIGTRFLPFADAATAELPLGRLLRLSLFQVSVGMAAVLLTGTLNRVMIVELGMSASIVAAMVSLPLLFAPLRALIGFRSDTHRSVLGLKRVPYIWFGTLMQFGGLALLPFALLVMTGQGDGPAIVGHIGAALAFLLVGAGMHTTQTAGLALATDLATEQSRPRVVALLYVMLLVGMLVSAIVIGRALADFTPTRLVQIVQGAAVLTMVLNIVALWKQEARNRHATAIHTAHPAFREVWAIFIARPRTIRLLVAVGLGAAAFSMQDVLLEPYGGQILGLSVGATTSLTALWAAGMLAGFTYAARQLAAGADPHRLAGFGGVAGIAAFLCVIFAGPLQAPALLAVGATFIGAGGGLFSVGTLTAAMAIADPEEGRTGLALGAWGAVQATAAGLAIAIGALTRDAVSAAAVAHRLGSTLAGPATGYAVVYGIEILLLLGTLIALGPLVRADAGVRTDPPSTRFGLSEFPI</sequence>
<dbReference type="PANTHER" id="PTHR23538">
    <property type="entry name" value="44.5 KD BACTERIOCHLOROPHYLL SYNTHASE SUBUNIT"/>
    <property type="match status" value="1"/>
</dbReference>
<dbReference type="CDD" id="cd06176">
    <property type="entry name" value="MFS_BCD_PucC-like"/>
    <property type="match status" value="1"/>
</dbReference>
<dbReference type="SUPFAM" id="SSF103473">
    <property type="entry name" value="MFS general substrate transporter"/>
    <property type="match status" value="1"/>
</dbReference>
<evidence type="ECO:0000313" key="7">
    <source>
        <dbReference type="EMBL" id="MBJ6122973.1"/>
    </source>
</evidence>
<dbReference type="Proteomes" id="UP000640426">
    <property type="component" value="Unassembled WGS sequence"/>
</dbReference>
<feature type="transmembrane region" description="Helical" evidence="6">
    <location>
        <begin position="353"/>
        <end position="380"/>
    </location>
</feature>
<feature type="transmembrane region" description="Helical" evidence="6">
    <location>
        <begin position="36"/>
        <end position="53"/>
    </location>
</feature>
<feature type="transmembrane region" description="Helical" evidence="6">
    <location>
        <begin position="178"/>
        <end position="197"/>
    </location>
</feature>
<keyword evidence="3 6" id="KW-0812">Transmembrane</keyword>
<feature type="transmembrane region" description="Helical" evidence="6">
    <location>
        <begin position="289"/>
        <end position="316"/>
    </location>
</feature>
<comment type="subcellular location">
    <subcellularLocation>
        <location evidence="1">Membrane</location>
        <topology evidence="1">Multi-pass membrane protein</topology>
    </subcellularLocation>
</comment>
<dbReference type="PANTHER" id="PTHR23538:SF1">
    <property type="entry name" value="44.5 KD BACTERIOCHLOROPHYLL SYNTHASE SUBUNIT"/>
    <property type="match status" value="1"/>
</dbReference>
<name>A0ABS0XTA5_9SPHN</name>
<evidence type="ECO:0000313" key="8">
    <source>
        <dbReference type="Proteomes" id="UP000640426"/>
    </source>
</evidence>
<comment type="similarity">
    <text evidence="2">Belongs to the PucC family.</text>
</comment>
<evidence type="ECO:0000256" key="5">
    <source>
        <dbReference type="ARBA" id="ARBA00023136"/>
    </source>
</evidence>
<feature type="transmembrane region" description="Helical" evidence="6">
    <location>
        <begin position="209"/>
        <end position="229"/>
    </location>
</feature>
<comment type="caution">
    <text evidence="7">The sequence shown here is derived from an EMBL/GenBank/DDBJ whole genome shotgun (WGS) entry which is preliminary data.</text>
</comment>
<gene>
    <name evidence="7" type="ORF">JAO74_14340</name>
</gene>
<feature type="transmembrane region" description="Helical" evidence="6">
    <location>
        <begin position="138"/>
        <end position="166"/>
    </location>
</feature>
<evidence type="ECO:0000256" key="4">
    <source>
        <dbReference type="ARBA" id="ARBA00022989"/>
    </source>
</evidence>
<reference evidence="8" key="1">
    <citation type="submission" date="2020-12" db="EMBL/GenBank/DDBJ databases">
        <title>Hymenobacter sp.</title>
        <authorList>
            <person name="Kim M.K."/>
        </authorList>
    </citation>
    <scope>NUCLEOTIDE SEQUENCE [LARGE SCALE GENOMIC DNA]</scope>
    <source>
        <strain evidence="8">BT553</strain>
    </source>
</reference>
<feature type="transmembrane region" description="Helical" evidence="6">
    <location>
        <begin position="328"/>
        <end position="347"/>
    </location>
</feature>
<dbReference type="Gene3D" id="1.20.1250.20">
    <property type="entry name" value="MFS general substrate transporter like domains"/>
    <property type="match status" value="1"/>
</dbReference>
<proteinExistence type="inferred from homology"/>
<dbReference type="RefSeq" id="WP_199039494.1">
    <property type="nucleotide sequence ID" value="NZ_JAELXS010000008.1"/>
</dbReference>
<feature type="transmembrane region" description="Helical" evidence="6">
    <location>
        <begin position="434"/>
        <end position="456"/>
    </location>
</feature>
<dbReference type="EMBL" id="JAELXS010000008">
    <property type="protein sequence ID" value="MBJ6122973.1"/>
    <property type="molecule type" value="Genomic_DNA"/>
</dbReference>
<protein>
    <submittedName>
        <fullName evidence="7">BCD family MFS transporter</fullName>
    </submittedName>
</protein>